<dbReference type="GO" id="GO:0005576">
    <property type="term" value="C:extracellular region"/>
    <property type="evidence" value="ECO:0007669"/>
    <property type="project" value="UniProtKB-SubCell"/>
</dbReference>
<dbReference type="InterPro" id="IPR010475">
    <property type="entry name" value="AKH/RPCH_hormone"/>
</dbReference>
<evidence type="ECO:0000313" key="5">
    <source>
        <dbReference type="EMBL" id="OQV25418.1"/>
    </source>
</evidence>
<proteinExistence type="predicted"/>
<keyword evidence="2" id="KW-0964">Secreted</keyword>
<evidence type="ECO:0000256" key="4">
    <source>
        <dbReference type="SAM" id="SignalP"/>
    </source>
</evidence>
<accession>A0A1W0XDE1</accession>
<evidence type="ECO:0000256" key="2">
    <source>
        <dbReference type="ARBA" id="ARBA00022525"/>
    </source>
</evidence>
<dbReference type="GO" id="GO:0005179">
    <property type="term" value="F:hormone activity"/>
    <property type="evidence" value="ECO:0007669"/>
    <property type="project" value="InterPro"/>
</dbReference>
<dbReference type="EMBL" id="MTYJ01000003">
    <property type="protein sequence ID" value="OQV25418.1"/>
    <property type="molecule type" value="Genomic_DNA"/>
</dbReference>
<evidence type="ECO:0000256" key="3">
    <source>
        <dbReference type="ARBA" id="ARBA00022729"/>
    </source>
</evidence>
<comment type="caution">
    <text evidence="5">The sequence shown here is derived from an EMBL/GenBank/DDBJ whole genome shotgun (WGS) entry which is preliminary data.</text>
</comment>
<keyword evidence="3 4" id="KW-0732">Signal</keyword>
<evidence type="ECO:0000256" key="1">
    <source>
        <dbReference type="ARBA" id="ARBA00004613"/>
    </source>
</evidence>
<dbReference type="Proteomes" id="UP000192578">
    <property type="component" value="Unassembled WGS sequence"/>
</dbReference>
<feature type="signal peptide" evidence="4">
    <location>
        <begin position="1"/>
        <end position="31"/>
    </location>
</feature>
<reference evidence="6" key="1">
    <citation type="submission" date="2017-01" db="EMBL/GenBank/DDBJ databases">
        <title>Comparative genomics of anhydrobiosis in the tardigrade Hypsibius dujardini.</title>
        <authorList>
            <person name="Yoshida Y."/>
            <person name="Koutsovoulos G."/>
            <person name="Laetsch D."/>
            <person name="Stevens L."/>
            <person name="Kumar S."/>
            <person name="Horikawa D."/>
            <person name="Ishino K."/>
            <person name="Komine S."/>
            <person name="Tomita M."/>
            <person name="Blaxter M."/>
            <person name="Arakawa K."/>
        </authorList>
    </citation>
    <scope>NUCLEOTIDE SEQUENCE [LARGE SCALE GENOMIC DNA]</scope>
    <source>
        <strain evidence="6">Z151</strain>
    </source>
</reference>
<sequence length="96" mass="10313">MGSAVQSLGLGFLGALLLVQVLFFQVPTANSQLSFSTGWGHGKRSGNVPVNLAPADYRNGKANGDLCSAAYNEMAVARIQELIQEEGFRQLACRKR</sequence>
<organism evidence="5 6">
    <name type="scientific">Hypsibius exemplaris</name>
    <name type="common">Freshwater tardigrade</name>
    <dbReference type="NCBI Taxonomy" id="2072580"/>
    <lineage>
        <taxon>Eukaryota</taxon>
        <taxon>Metazoa</taxon>
        <taxon>Ecdysozoa</taxon>
        <taxon>Tardigrada</taxon>
        <taxon>Eutardigrada</taxon>
        <taxon>Parachela</taxon>
        <taxon>Hypsibioidea</taxon>
        <taxon>Hypsibiidae</taxon>
        <taxon>Hypsibius</taxon>
    </lineage>
</organism>
<evidence type="ECO:0000313" key="6">
    <source>
        <dbReference type="Proteomes" id="UP000192578"/>
    </source>
</evidence>
<name>A0A1W0XDE1_HYPEX</name>
<dbReference type="AlphaFoldDB" id="A0A1W0XDE1"/>
<comment type="subcellular location">
    <subcellularLocation>
        <location evidence="1">Secreted</location>
    </subcellularLocation>
</comment>
<keyword evidence="6" id="KW-1185">Reference proteome</keyword>
<dbReference type="OrthoDB" id="6159864at2759"/>
<dbReference type="Pfam" id="PF06377">
    <property type="entry name" value="Adipokin_hormo"/>
    <property type="match status" value="1"/>
</dbReference>
<gene>
    <name evidence="5" type="ORF">BV898_01094</name>
</gene>
<protein>
    <submittedName>
        <fullName evidence="5">Uncharacterized protein</fullName>
    </submittedName>
</protein>
<feature type="chain" id="PRO_5013275091" evidence="4">
    <location>
        <begin position="32"/>
        <end position="96"/>
    </location>
</feature>